<dbReference type="Gene3D" id="3.50.50.60">
    <property type="entry name" value="FAD/NAD(P)-binding domain"/>
    <property type="match status" value="1"/>
</dbReference>
<dbReference type="PRINTS" id="PR00370">
    <property type="entry name" value="FMOXYGENASE"/>
</dbReference>
<comment type="similarity">
    <text evidence="1">Belongs to the FMO family.</text>
</comment>
<keyword evidence="5" id="KW-0560">Oxidoreductase</keyword>
<name>A0ABR6W331_9BACT</name>
<dbReference type="InterPro" id="IPR000960">
    <property type="entry name" value="Flavin_mOase"/>
</dbReference>
<organism evidence="6 7">
    <name type="scientific">Spirosoma utsteinense</name>
    <dbReference type="NCBI Taxonomy" id="2585773"/>
    <lineage>
        <taxon>Bacteria</taxon>
        <taxon>Pseudomonadati</taxon>
        <taxon>Bacteroidota</taxon>
        <taxon>Cytophagia</taxon>
        <taxon>Cytophagales</taxon>
        <taxon>Cytophagaceae</taxon>
        <taxon>Spirosoma</taxon>
    </lineage>
</organism>
<evidence type="ECO:0000256" key="3">
    <source>
        <dbReference type="ARBA" id="ARBA00022827"/>
    </source>
</evidence>
<dbReference type="InterPro" id="IPR050346">
    <property type="entry name" value="FMO-like"/>
</dbReference>
<proteinExistence type="inferred from homology"/>
<evidence type="ECO:0000256" key="1">
    <source>
        <dbReference type="ARBA" id="ARBA00009183"/>
    </source>
</evidence>
<evidence type="ECO:0000313" key="6">
    <source>
        <dbReference type="EMBL" id="MBC3790150.1"/>
    </source>
</evidence>
<dbReference type="Proteomes" id="UP000700732">
    <property type="component" value="Unassembled WGS sequence"/>
</dbReference>
<dbReference type="SUPFAM" id="SSF51905">
    <property type="entry name" value="FAD/NAD(P)-binding domain"/>
    <property type="match status" value="2"/>
</dbReference>
<comment type="caution">
    <text evidence="6">The sequence shown here is derived from an EMBL/GenBank/DDBJ whole genome shotgun (WGS) entry which is preliminary data.</text>
</comment>
<dbReference type="Pfam" id="PF00743">
    <property type="entry name" value="FMO-like"/>
    <property type="match status" value="1"/>
</dbReference>
<evidence type="ECO:0000256" key="2">
    <source>
        <dbReference type="ARBA" id="ARBA00022630"/>
    </source>
</evidence>
<dbReference type="InterPro" id="IPR020946">
    <property type="entry name" value="Flavin_mOase-like"/>
</dbReference>
<sequence>MAADRLQKVCIIGAGSSGIVAAKTLYQAGVPFDCFEKGSGIGGNWRYGNDNGMSSAYRSLHINTNRNAMAYSDYPMPTDYPMFPHHSQIIRYFDSYVDHFGFRDKIQFSTSVEDVCHVADPAGGVGSYQVTTSTGQHRSYKHLIVANGHHWNPRYPDPAFPGTFTGETIHSHDYKTPEQIQGRKVLIVGIGNSAVDIACEAARQYGEIVTISTRSGAYIVPNWLISKPFDSLANSITSQLPLSLQRRLLGMSLWLARGRQENYGVPTPKRPLLSEHPTISQDLLNLAGRGLVKFKPNITRFEGREVVFDDGSRDRFDMIIYATGYKVTFPFFKAGFFNVEQTNDLQLYHRVVHPDFTGLYFLGLLQPLGAIMPLAEIQAMWLTSLIAGTCRLPGRDQMLRSIREEATKNTQRYNASARHTLQVDFHPYKQCIERELRRMKQRAVMEKR</sequence>
<keyword evidence="7" id="KW-1185">Reference proteome</keyword>
<gene>
    <name evidence="6" type="ORF">FH603_634</name>
</gene>
<keyword evidence="4" id="KW-0521">NADP</keyword>
<dbReference type="RefSeq" id="WP_186735977.1">
    <property type="nucleotide sequence ID" value="NZ_VFIA01000003.1"/>
</dbReference>
<evidence type="ECO:0000313" key="7">
    <source>
        <dbReference type="Proteomes" id="UP000700732"/>
    </source>
</evidence>
<keyword evidence="2" id="KW-0285">Flavoprotein</keyword>
<dbReference type="EMBL" id="VFIA01000003">
    <property type="protein sequence ID" value="MBC3790150.1"/>
    <property type="molecule type" value="Genomic_DNA"/>
</dbReference>
<accession>A0ABR6W331</accession>
<dbReference type="PIRSF" id="PIRSF000332">
    <property type="entry name" value="FMO"/>
    <property type="match status" value="1"/>
</dbReference>
<reference evidence="6 7" key="1">
    <citation type="submission" date="2019-06" db="EMBL/GenBank/DDBJ databases">
        <title>Spirosoma utsteinense sp. nov. isolated from Antarctic ice-free soils.</title>
        <authorList>
            <person name="Tahon G."/>
        </authorList>
    </citation>
    <scope>NUCLEOTIDE SEQUENCE [LARGE SCALE GENOMIC DNA]</scope>
    <source>
        <strain evidence="6 7">LMG 31447</strain>
    </source>
</reference>
<evidence type="ECO:0000256" key="5">
    <source>
        <dbReference type="ARBA" id="ARBA00023002"/>
    </source>
</evidence>
<evidence type="ECO:0000256" key="4">
    <source>
        <dbReference type="ARBA" id="ARBA00022857"/>
    </source>
</evidence>
<dbReference type="InterPro" id="IPR036188">
    <property type="entry name" value="FAD/NAD-bd_sf"/>
</dbReference>
<protein>
    <submittedName>
        <fullName evidence="6">Thioredoxin reductase</fullName>
    </submittedName>
</protein>
<keyword evidence="3" id="KW-0274">FAD</keyword>
<dbReference type="PANTHER" id="PTHR23023">
    <property type="entry name" value="DIMETHYLANILINE MONOOXYGENASE"/>
    <property type="match status" value="1"/>
</dbReference>